<evidence type="ECO:0000313" key="2">
    <source>
        <dbReference type="Proteomes" id="UP000761264"/>
    </source>
</evidence>
<reference evidence="1" key="1">
    <citation type="submission" date="2020-03" db="EMBL/GenBank/DDBJ databases">
        <title>Genome of Pelagibius litoralis DSM 21314T.</title>
        <authorList>
            <person name="Wang G."/>
        </authorList>
    </citation>
    <scope>NUCLEOTIDE SEQUENCE</scope>
    <source>
        <strain evidence="1">DSM 21314</strain>
    </source>
</reference>
<keyword evidence="2" id="KW-1185">Reference proteome</keyword>
<dbReference type="Proteomes" id="UP000761264">
    <property type="component" value="Unassembled WGS sequence"/>
</dbReference>
<sequence>MMISTACEALRAGKCLELRYDGFSRTVEVHAVGFTKDSNAIMRVWQVAGGSHSGERTGWKIMRLDETFSAHLTEEASHAPRHGYKRGDKAMESIRCQL</sequence>
<organism evidence="1 2">
    <name type="scientific">Pelagibius litoralis</name>
    <dbReference type="NCBI Taxonomy" id="374515"/>
    <lineage>
        <taxon>Bacteria</taxon>
        <taxon>Pseudomonadati</taxon>
        <taxon>Pseudomonadota</taxon>
        <taxon>Alphaproteobacteria</taxon>
        <taxon>Rhodospirillales</taxon>
        <taxon>Rhodovibrionaceae</taxon>
        <taxon>Pelagibius</taxon>
    </lineage>
</organism>
<evidence type="ECO:0008006" key="3">
    <source>
        <dbReference type="Google" id="ProtNLM"/>
    </source>
</evidence>
<dbReference type="EMBL" id="JAAQPH010000013">
    <property type="protein sequence ID" value="NIA70345.1"/>
    <property type="molecule type" value="Genomic_DNA"/>
</dbReference>
<name>A0A967EZN2_9PROT</name>
<dbReference type="AlphaFoldDB" id="A0A967EZN2"/>
<evidence type="ECO:0000313" key="1">
    <source>
        <dbReference type="EMBL" id="NIA70345.1"/>
    </source>
</evidence>
<dbReference type="RefSeq" id="WP_167226838.1">
    <property type="nucleotide sequence ID" value="NZ_JAAQPH010000013.1"/>
</dbReference>
<gene>
    <name evidence="1" type="ORF">HBA54_17195</name>
</gene>
<comment type="caution">
    <text evidence="1">The sequence shown here is derived from an EMBL/GenBank/DDBJ whole genome shotgun (WGS) entry which is preliminary data.</text>
</comment>
<proteinExistence type="predicted"/>
<protein>
    <recommendedName>
        <fullName evidence="3">WYL domain-containing protein</fullName>
    </recommendedName>
</protein>
<accession>A0A967EZN2</accession>